<dbReference type="GO" id="GO:0016787">
    <property type="term" value="F:hydrolase activity"/>
    <property type="evidence" value="ECO:0007669"/>
    <property type="project" value="UniProtKB-KW"/>
</dbReference>
<dbReference type="GO" id="GO:0016020">
    <property type="term" value="C:membrane"/>
    <property type="evidence" value="ECO:0007669"/>
    <property type="project" value="TreeGrafter"/>
</dbReference>
<dbReference type="InterPro" id="IPR029058">
    <property type="entry name" value="AB_hydrolase_fold"/>
</dbReference>
<dbReference type="InterPro" id="IPR000073">
    <property type="entry name" value="AB_hydrolase_1"/>
</dbReference>
<evidence type="ECO:0000313" key="3">
    <source>
        <dbReference type="Proteomes" id="UP000261174"/>
    </source>
</evidence>
<gene>
    <name evidence="2" type="ORF">DXN04_06375</name>
</gene>
<dbReference type="EMBL" id="QTJV01000002">
    <property type="protein sequence ID" value="RFM35024.1"/>
    <property type="molecule type" value="Genomic_DNA"/>
</dbReference>
<dbReference type="PANTHER" id="PTHR43798:SF33">
    <property type="entry name" value="HYDROLASE, PUTATIVE (AFU_ORTHOLOGUE AFUA_2G14860)-RELATED"/>
    <property type="match status" value="1"/>
</dbReference>
<evidence type="ECO:0000259" key="1">
    <source>
        <dbReference type="Pfam" id="PF00561"/>
    </source>
</evidence>
<dbReference type="InterPro" id="IPR050266">
    <property type="entry name" value="AB_hydrolase_sf"/>
</dbReference>
<comment type="caution">
    <text evidence="2">The sequence shown here is derived from an EMBL/GenBank/DDBJ whole genome shotgun (WGS) entry which is preliminary data.</text>
</comment>
<dbReference type="AlphaFoldDB" id="A0A3E1P4H8"/>
<dbReference type="PRINTS" id="PR00412">
    <property type="entry name" value="EPOXHYDRLASE"/>
</dbReference>
<protein>
    <submittedName>
        <fullName evidence="2">Alpha/beta hydrolase</fullName>
    </submittedName>
</protein>
<dbReference type="InterPro" id="IPR000639">
    <property type="entry name" value="Epox_hydrolase-like"/>
</dbReference>
<dbReference type="RefSeq" id="WP_116852508.1">
    <property type="nucleotide sequence ID" value="NZ_QTJV01000002.1"/>
</dbReference>
<accession>A0A3E1P4H8</accession>
<dbReference type="Gene3D" id="3.40.50.1820">
    <property type="entry name" value="alpha/beta hydrolase"/>
    <property type="match status" value="1"/>
</dbReference>
<dbReference type="SUPFAM" id="SSF53474">
    <property type="entry name" value="alpha/beta-Hydrolases"/>
    <property type="match status" value="1"/>
</dbReference>
<keyword evidence="2" id="KW-0378">Hydrolase</keyword>
<keyword evidence="3" id="KW-1185">Reference proteome</keyword>
<sequence length="279" mass="31678">MEMQFLKVEGKSFAYYEEGQKINPAIVLLHGWPENSSMWEKIIPALTKSYYVLAIDLPGLGDSDAIAQHDTGTVANWISKITRALDLTQFNLISHDIGSWVASTYALLFPEDLESLVLIDAGIPGILPDAFFSLANAQKAWHFYFHAVPGLPEFLVKGQLKEYLTWFFENKSFVKDAITADQINNYTKQYENKLTSGFDYYRQYEESVSINRRLLRKLPIPVLTIGGRYAVGDKMQAVAGALSDNWYFREVDDCGHYVPEEQAEELIGILEGFLKRDLV</sequence>
<evidence type="ECO:0000313" key="2">
    <source>
        <dbReference type="EMBL" id="RFM35024.1"/>
    </source>
</evidence>
<proteinExistence type="predicted"/>
<organism evidence="2 3">
    <name type="scientific">Chitinophaga silvisoli</name>
    <dbReference type="NCBI Taxonomy" id="2291814"/>
    <lineage>
        <taxon>Bacteria</taxon>
        <taxon>Pseudomonadati</taxon>
        <taxon>Bacteroidota</taxon>
        <taxon>Chitinophagia</taxon>
        <taxon>Chitinophagales</taxon>
        <taxon>Chitinophagaceae</taxon>
        <taxon>Chitinophaga</taxon>
    </lineage>
</organism>
<feature type="domain" description="AB hydrolase-1" evidence="1">
    <location>
        <begin position="24"/>
        <end position="145"/>
    </location>
</feature>
<dbReference type="OrthoDB" id="9773293at2"/>
<dbReference type="Pfam" id="PF00561">
    <property type="entry name" value="Abhydrolase_1"/>
    <property type="match status" value="1"/>
</dbReference>
<dbReference type="PANTHER" id="PTHR43798">
    <property type="entry name" value="MONOACYLGLYCEROL LIPASE"/>
    <property type="match status" value="1"/>
</dbReference>
<dbReference type="PRINTS" id="PR00111">
    <property type="entry name" value="ABHYDROLASE"/>
</dbReference>
<reference evidence="2 3" key="1">
    <citation type="submission" date="2018-08" db="EMBL/GenBank/DDBJ databases">
        <title>Chitinophaga sp. K20C18050901, a novel bacterium isolated from forest soil.</title>
        <authorList>
            <person name="Wang C."/>
        </authorList>
    </citation>
    <scope>NUCLEOTIDE SEQUENCE [LARGE SCALE GENOMIC DNA]</scope>
    <source>
        <strain evidence="2 3">K20C18050901</strain>
    </source>
</reference>
<dbReference type="Proteomes" id="UP000261174">
    <property type="component" value="Unassembled WGS sequence"/>
</dbReference>
<name>A0A3E1P4H8_9BACT</name>